<protein>
    <submittedName>
        <fullName evidence="3">Neuronal regeneration-related protein isoform X1</fullName>
    </submittedName>
</protein>
<dbReference type="GeneID" id="101329010"/>
<gene>
    <name evidence="3" type="primary">NREP</name>
</gene>
<reference evidence="3" key="1">
    <citation type="submission" date="2025-08" db="UniProtKB">
        <authorList>
            <consortium name="RefSeq"/>
        </authorList>
    </citation>
    <scope>IDENTIFICATION</scope>
    <source>
        <tissue evidence="3">Spleen</tissue>
    </source>
</reference>
<organism evidence="2 3">
    <name type="scientific">Tursiops truncatus</name>
    <name type="common">Atlantic bottle-nosed dolphin</name>
    <name type="synonym">Delphinus truncatus</name>
    <dbReference type="NCBI Taxonomy" id="9739"/>
    <lineage>
        <taxon>Eukaryota</taxon>
        <taxon>Metazoa</taxon>
        <taxon>Chordata</taxon>
        <taxon>Craniata</taxon>
        <taxon>Vertebrata</taxon>
        <taxon>Euteleostomi</taxon>
        <taxon>Mammalia</taxon>
        <taxon>Eutheria</taxon>
        <taxon>Laurasiatheria</taxon>
        <taxon>Artiodactyla</taxon>
        <taxon>Whippomorpha</taxon>
        <taxon>Cetacea</taxon>
        <taxon>Odontoceti</taxon>
        <taxon>Delphinidae</taxon>
        <taxon>Tursiops</taxon>
    </lineage>
</organism>
<keyword evidence="2" id="KW-1185">Reference proteome</keyword>
<dbReference type="Proteomes" id="UP000245320">
    <property type="component" value="Chromosome 3"/>
</dbReference>
<dbReference type="CTD" id="9315"/>
<dbReference type="RefSeq" id="XP_019796396.1">
    <property type="nucleotide sequence ID" value="XM_019940837.2"/>
</dbReference>
<evidence type="ECO:0000313" key="2">
    <source>
        <dbReference type="Proteomes" id="UP000245320"/>
    </source>
</evidence>
<name>A0A2U4BTB8_TURTR</name>
<dbReference type="RefSeq" id="XP_019796396.2">
    <property type="nucleotide sequence ID" value="XM_019940837.3"/>
</dbReference>
<proteinExistence type="predicted"/>
<dbReference type="InParanoid" id="A0A2U4BTB8"/>
<accession>A0A2U4BTB8</accession>
<feature type="region of interest" description="Disordered" evidence="1">
    <location>
        <begin position="1"/>
        <end position="45"/>
    </location>
</feature>
<evidence type="ECO:0000313" key="3">
    <source>
        <dbReference type="RefSeq" id="XP_019796396.1"/>
    </source>
</evidence>
<evidence type="ECO:0000256" key="1">
    <source>
        <dbReference type="SAM" id="MobiDB-lite"/>
    </source>
</evidence>
<sequence>MQRPGRLHAWLAPKPPPPPPYLSEKQPHVEAKKPAGATEAGPACREERVNRERGFCLLVGLLGLKRGRVQGQDC</sequence>
<dbReference type="AlphaFoldDB" id="A0A2U4BTB8"/>